<dbReference type="GO" id="GO:0006392">
    <property type="term" value="P:transcription elongation by mitochondrial RNA polymerase"/>
    <property type="evidence" value="ECO:0007669"/>
    <property type="project" value="InterPro"/>
</dbReference>
<dbReference type="PANTHER" id="PTHR21053">
    <property type="entry name" value="TRANSCRIPTION ELONGATION FACTOR, MITOCHONDRIAL"/>
    <property type="match status" value="1"/>
</dbReference>
<keyword evidence="3" id="KW-1185">Reference proteome</keyword>
<dbReference type="OMA" id="ESPQMAQ"/>
<protein>
    <recommendedName>
        <fullName evidence="4">Transcription elongation factor, mitochondrial</fullName>
    </recommendedName>
</protein>
<dbReference type="InterPro" id="IPR039150">
    <property type="entry name" value="TEFM"/>
</dbReference>
<evidence type="ECO:0000313" key="3">
    <source>
        <dbReference type="Proteomes" id="UP000002320"/>
    </source>
</evidence>
<gene>
    <name evidence="2" type="primary">6037749</name>
    <name evidence="1" type="ORF">CpipJ_CPIJ006185</name>
</gene>
<accession>B0WFZ5</accession>
<dbReference type="HOGENOM" id="CLU_714244_0_0_1"/>
<dbReference type="VEuPathDB" id="VectorBase:CPIJ006185"/>
<dbReference type="VEuPathDB" id="VectorBase:CQUJHB009031"/>
<dbReference type="OrthoDB" id="5949570at2759"/>
<evidence type="ECO:0000313" key="1">
    <source>
        <dbReference type="EMBL" id="EDS26530.1"/>
    </source>
</evidence>
<reference evidence="2" key="2">
    <citation type="submission" date="2020-05" db="UniProtKB">
        <authorList>
            <consortium name="EnsemblMetazoa"/>
        </authorList>
    </citation>
    <scope>IDENTIFICATION</scope>
    <source>
        <strain evidence="2">JHB</strain>
    </source>
</reference>
<name>B0WFZ5_CULQU</name>
<evidence type="ECO:0000313" key="2">
    <source>
        <dbReference type="EnsemblMetazoa" id="CPIJ006185-PA"/>
    </source>
</evidence>
<dbReference type="PANTHER" id="PTHR21053:SF2">
    <property type="entry name" value="TRANSCRIPTION ELONGATION FACTOR, MITOCHONDRIAL"/>
    <property type="match status" value="1"/>
</dbReference>
<sequence length="387" mass="42801">MLKMILNEYNITKYRLKRIEGWRKKFGRFMSLDQVLELDGFGITVLRKFYDSIVQTPATSEELVQKVAKKDIKFTTPVFSANLIPKVQSCVSLYVGLDFVTWAKFKVVKDQPTVLAGWNSFQIVDRKLHVSELIRNVTQLNQLIPEADVYVVENPAVAQTVAMGSAVQTNINVQRSQLIAMIMLSLSSRPVEDPEISGSNVFFFKQYASARLFGIFVGNERVSADSVVRSLMERQVGPSEEPDIEQTQSKLMIPSGLKVIYEENDNAEREFLGQAVLLGLSFLRLSVFKCENSLKGGDGGQVGAERERVHQWSPVSGSGVTSLGHATISVCLGSWFTNEEETCPTKPTTPAEPPFDGTIQLVAKVADSGTCTDANKPAAKVTEPQIP</sequence>
<evidence type="ECO:0008006" key="4">
    <source>
        <dbReference type="Google" id="ProtNLM"/>
    </source>
</evidence>
<dbReference type="KEGG" id="cqu:CpipJ_CPIJ006185"/>
<dbReference type="FunCoup" id="B0WFZ5">
    <property type="interactions" value="98"/>
</dbReference>
<dbReference type="EMBL" id="DS231921">
    <property type="protein sequence ID" value="EDS26530.1"/>
    <property type="molecule type" value="Genomic_DNA"/>
</dbReference>
<dbReference type="eggNOG" id="ENOG502QPVB">
    <property type="taxonomic scope" value="Eukaryota"/>
</dbReference>
<organism>
    <name type="scientific">Culex quinquefasciatus</name>
    <name type="common">Southern house mosquito</name>
    <name type="synonym">Culex pungens</name>
    <dbReference type="NCBI Taxonomy" id="7176"/>
    <lineage>
        <taxon>Eukaryota</taxon>
        <taxon>Metazoa</taxon>
        <taxon>Ecdysozoa</taxon>
        <taxon>Arthropoda</taxon>
        <taxon>Hexapoda</taxon>
        <taxon>Insecta</taxon>
        <taxon>Pterygota</taxon>
        <taxon>Neoptera</taxon>
        <taxon>Endopterygota</taxon>
        <taxon>Diptera</taxon>
        <taxon>Nematocera</taxon>
        <taxon>Culicoidea</taxon>
        <taxon>Culicidae</taxon>
        <taxon>Culicinae</taxon>
        <taxon>Culicini</taxon>
        <taxon>Culex</taxon>
        <taxon>Culex</taxon>
    </lineage>
</organism>
<reference evidence="1" key="1">
    <citation type="submission" date="2007-03" db="EMBL/GenBank/DDBJ databases">
        <title>Annotation of Culex pipiens quinquefasciatus.</title>
        <authorList>
            <consortium name="The Broad Institute Genome Sequencing Platform"/>
            <person name="Atkinson P.W."/>
            <person name="Hemingway J."/>
            <person name="Christensen B.M."/>
            <person name="Higgs S."/>
            <person name="Kodira C."/>
            <person name="Hannick L."/>
            <person name="Megy K."/>
            <person name="O'Leary S."/>
            <person name="Pearson M."/>
            <person name="Haas B.J."/>
            <person name="Mauceli E."/>
            <person name="Wortman J.R."/>
            <person name="Lee N.H."/>
            <person name="Guigo R."/>
            <person name="Stanke M."/>
            <person name="Alvarado L."/>
            <person name="Amedeo P."/>
            <person name="Antoine C.H."/>
            <person name="Arensburger P."/>
            <person name="Bidwell S.L."/>
            <person name="Crawford M."/>
            <person name="Camaro F."/>
            <person name="Devon K."/>
            <person name="Engels R."/>
            <person name="Hammond M."/>
            <person name="Howarth C."/>
            <person name="Koehrsen M."/>
            <person name="Lawson D."/>
            <person name="Montgomery P."/>
            <person name="Nene V."/>
            <person name="Nusbaum C."/>
            <person name="Puiu D."/>
            <person name="Romero-Severson J."/>
            <person name="Severson D.W."/>
            <person name="Shumway M."/>
            <person name="Sisk P."/>
            <person name="Stolte C."/>
            <person name="Zeng Q."/>
            <person name="Eisenstadt E."/>
            <person name="Fraser-Liggett C."/>
            <person name="Strausberg R."/>
            <person name="Galagan J."/>
            <person name="Birren B."/>
            <person name="Collins F.H."/>
        </authorList>
    </citation>
    <scope>NUCLEOTIDE SEQUENCE [LARGE SCALE GENOMIC DNA]</scope>
    <source>
        <strain evidence="1">JHB</strain>
    </source>
</reference>
<dbReference type="GO" id="GO:0042645">
    <property type="term" value="C:mitochondrial nucleoid"/>
    <property type="evidence" value="ECO:0007669"/>
    <property type="project" value="TreeGrafter"/>
</dbReference>
<dbReference type="AlphaFoldDB" id="B0WFZ5"/>
<dbReference type="STRING" id="7176.B0WFZ5"/>
<proteinExistence type="predicted"/>
<dbReference type="EnsemblMetazoa" id="CPIJ006185-RA">
    <property type="protein sequence ID" value="CPIJ006185-PA"/>
    <property type="gene ID" value="CPIJ006185"/>
</dbReference>
<dbReference type="GO" id="GO:0030337">
    <property type="term" value="F:DNA polymerase processivity factor activity"/>
    <property type="evidence" value="ECO:0007669"/>
    <property type="project" value="TreeGrafter"/>
</dbReference>
<dbReference type="Proteomes" id="UP000002320">
    <property type="component" value="Unassembled WGS sequence"/>
</dbReference>
<dbReference type="InParanoid" id="B0WFZ5"/>